<proteinExistence type="predicted"/>
<feature type="region of interest" description="Disordered" evidence="1">
    <location>
        <begin position="94"/>
        <end position="131"/>
    </location>
</feature>
<dbReference type="RefSeq" id="XP_026194525.1">
    <property type="nucleotide sequence ID" value="XM_026338740.1"/>
</dbReference>
<keyword evidence="2" id="KW-1185">Reference proteome</keyword>
<dbReference type="Proteomes" id="UP000515125">
    <property type="component" value="Unplaced"/>
</dbReference>
<evidence type="ECO:0000256" key="1">
    <source>
        <dbReference type="SAM" id="MobiDB-lite"/>
    </source>
</evidence>
<sequence length="571" mass="59846">MPNAGGESFVLASLYATAVPACSGGTPATAQPPEAAPSKRDCALPILNSQNAAKNIGCIVPCRCCIPEMNATKPKKLCEVRSLSASVQRRYTSGGLCFPKERPSAGQAPSRAQDPTTQGQSASPEASFNVTPDELPPYIRRLELRQWTLYFYPVAQYLKCIDDPSVRDFPTAEAPDELVGTPSGCASAWEAASLVTLLRPQLLCLECCSSRLRELSAAAAAAAASAAASGAPLQVELRKQQRRLAGSFSLLTSFDGGLLHAALLPVVAAAGAPPSSVSSPLAAAPEGGPPFLGTPGGRSKKGPWEQPAGEDTGDAEIEGNPLSAIYPIDRDRVTTASSSRGWGALQWAKQQKELFPSGYQVLLEERASCAAASLWNAIRDVEARERRPPGGPPSELPQPSAEAREAAHPAQQPRLPGGGEKAHVVLVVCSAALLPLLMDALQQVHALEAPKILAAGGGTGQLEYRTPMYAALHRSPPCLLPLLVLRFVLLPTAVAYGLVKLLNALSSWVEGSLHRGDLPAARAAAGEIQVRIDEPSSSQGASEGCSLRERFKGLSSAIAHKWQPTAGGTLI</sequence>
<name>A0A6P6S5C0_9EIME</name>
<organism evidence="2 3">
    <name type="scientific">Cyclospora cayetanensis</name>
    <dbReference type="NCBI Taxonomy" id="88456"/>
    <lineage>
        <taxon>Eukaryota</taxon>
        <taxon>Sar</taxon>
        <taxon>Alveolata</taxon>
        <taxon>Apicomplexa</taxon>
        <taxon>Conoidasida</taxon>
        <taxon>Coccidia</taxon>
        <taxon>Eucoccidiorida</taxon>
        <taxon>Eimeriorina</taxon>
        <taxon>Eimeriidae</taxon>
        <taxon>Cyclospora</taxon>
    </lineage>
</organism>
<evidence type="ECO:0000313" key="3">
    <source>
        <dbReference type="RefSeq" id="XP_026194525.1"/>
    </source>
</evidence>
<dbReference type="GeneID" id="113147617"/>
<feature type="compositionally biased region" description="Polar residues" evidence="1">
    <location>
        <begin position="113"/>
        <end position="130"/>
    </location>
</feature>
<feature type="region of interest" description="Disordered" evidence="1">
    <location>
        <begin position="275"/>
        <end position="323"/>
    </location>
</feature>
<dbReference type="OrthoDB" id="347934at2759"/>
<reference evidence="3" key="1">
    <citation type="submission" date="2025-08" db="UniProtKB">
        <authorList>
            <consortium name="RefSeq"/>
        </authorList>
    </citation>
    <scope>IDENTIFICATION</scope>
</reference>
<evidence type="ECO:0000313" key="2">
    <source>
        <dbReference type="Proteomes" id="UP000515125"/>
    </source>
</evidence>
<protein>
    <submittedName>
        <fullName evidence="3">Uncharacterized protein LOC113147617</fullName>
    </submittedName>
</protein>
<dbReference type="AlphaFoldDB" id="A0A6P6S5C0"/>
<feature type="compositionally biased region" description="Low complexity" evidence="1">
    <location>
        <begin position="275"/>
        <end position="285"/>
    </location>
</feature>
<feature type="region of interest" description="Disordered" evidence="1">
    <location>
        <begin position="384"/>
        <end position="417"/>
    </location>
</feature>
<accession>A0A6P6S5C0</accession>
<gene>
    <name evidence="3" type="primary">LOC113147617</name>
</gene>